<feature type="domain" description="Endoribonuclease L-PSP/chorismate mutase-like" evidence="1">
    <location>
        <begin position="8"/>
        <end position="156"/>
    </location>
</feature>
<evidence type="ECO:0000259" key="1">
    <source>
        <dbReference type="Pfam" id="PF14588"/>
    </source>
</evidence>
<evidence type="ECO:0000313" key="5">
    <source>
        <dbReference type="Proteomes" id="UP000282386"/>
    </source>
</evidence>
<dbReference type="GeneID" id="93861509"/>
<reference evidence="3 5" key="2">
    <citation type="submission" date="2018-12" db="EMBL/GenBank/DDBJ databases">
        <authorList>
            <consortium name="Pathogen Informatics"/>
        </authorList>
    </citation>
    <scope>NUCLEOTIDE SEQUENCE [LARGE SCALE GENOMIC DNA]</scope>
    <source>
        <strain evidence="3 5">NCTC10207</strain>
    </source>
</reference>
<dbReference type="AlphaFoldDB" id="A0A2Z5QY83"/>
<evidence type="ECO:0000313" key="4">
    <source>
        <dbReference type="Proteomes" id="UP000250241"/>
    </source>
</evidence>
<accession>A0A2Z5QY83</accession>
<organism evidence="2 4">
    <name type="scientific">Rothia aeria</name>
    <dbReference type="NCBI Taxonomy" id="172042"/>
    <lineage>
        <taxon>Bacteria</taxon>
        <taxon>Bacillati</taxon>
        <taxon>Actinomycetota</taxon>
        <taxon>Actinomycetes</taxon>
        <taxon>Micrococcales</taxon>
        <taxon>Micrococcaceae</taxon>
        <taxon>Rothia</taxon>
    </lineage>
</organism>
<dbReference type="EMBL" id="AP017895">
    <property type="protein sequence ID" value="BAV87194.1"/>
    <property type="molecule type" value="Genomic_DNA"/>
</dbReference>
<reference evidence="2 4" key="1">
    <citation type="submission" date="2016-10" db="EMBL/GenBank/DDBJ databases">
        <title>Genome sequence of Rothia aeria strain JCM11412.</title>
        <authorList>
            <person name="Nambu T."/>
        </authorList>
    </citation>
    <scope>NUCLEOTIDE SEQUENCE [LARGE SCALE GENOMIC DNA]</scope>
    <source>
        <strain evidence="2 4">JCM 11412</strain>
    </source>
</reference>
<dbReference type="PANTHER" id="PTHR43760:SF1">
    <property type="entry name" value="ENDORIBONUCLEASE L-PSP_CHORISMATE MUTASE-LIKE DOMAIN-CONTAINING PROTEIN"/>
    <property type="match status" value="1"/>
</dbReference>
<dbReference type="Proteomes" id="UP000250241">
    <property type="component" value="Chromosome"/>
</dbReference>
<dbReference type="RefSeq" id="WP_006888354.1">
    <property type="nucleotide sequence ID" value="NZ_CAJPQC010000002.1"/>
</dbReference>
<dbReference type="PANTHER" id="PTHR43760">
    <property type="entry name" value="ENDORIBONUCLEASE-RELATED"/>
    <property type="match status" value="1"/>
</dbReference>
<dbReference type="EMBL" id="LR134479">
    <property type="protein sequence ID" value="VEI22289.1"/>
    <property type="molecule type" value="Genomic_DNA"/>
</dbReference>
<dbReference type="InterPro" id="IPR035959">
    <property type="entry name" value="RutC-like_sf"/>
</dbReference>
<sequence>MTEPRIEQRIRDLGYELPEVAAPVAAYVPAVVSGSYVYTSGQLPFTKGELPAIGKVSASGQAGFVAPEDAKKYAAICVLNALAAVKSVIGDLDRVRRIVKVVGFVSSEPNFTGQPGVINGASELLGEIFGEAGQHARSAVGVPVLPLDSPVEVEIIVEYA</sequence>
<evidence type="ECO:0000313" key="2">
    <source>
        <dbReference type="EMBL" id="BAV87194.1"/>
    </source>
</evidence>
<proteinExistence type="predicted"/>
<dbReference type="Pfam" id="PF14588">
    <property type="entry name" value="YjgF_endoribonc"/>
    <property type="match status" value="1"/>
</dbReference>
<dbReference type="InterPro" id="IPR013813">
    <property type="entry name" value="Endoribo_LPSP/chorism_mut-like"/>
</dbReference>
<dbReference type="SUPFAM" id="SSF55298">
    <property type="entry name" value="YjgF-like"/>
    <property type="match status" value="1"/>
</dbReference>
<protein>
    <submittedName>
        <fullName evidence="3">Putative endoribonuclease L-PSP</fullName>
    </submittedName>
    <submittedName>
        <fullName evidence="2">RidA/YER057c/UK114 superfamily</fullName>
    </submittedName>
</protein>
<dbReference type="KEGG" id="raj:RA11412_0895"/>
<dbReference type="Proteomes" id="UP000282386">
    <property type="component" value="Chromosome"/>
</dbReference>
<name>A0A2Z5QY83_9MICC</name>
<keyword evidence="4" id="KW-1185">Reference proteome</keyword>
<dbReference type="Gene3D" id="3.30.1330.40">
    <property type="entry name" value="RutC-like"/>
    <property type="match status" value="1"/>
</dbReference>
<dbReference type="CDD" id="cd02199">
    <property type="entry name" value="YjgF_YER057c_UK114_like_1"/>
    <property type="match status" value="1"/>
</dbReference>
<gene>
    <name evidence="3" type="ORF">NCTC10207_00364</name>
    <name evidence="2" type="ORF">RA11412_0895</name>
</gene>
<evidence type="ECO:0000313" key="3">
    <source>
        <dbReference type="EMBL" id="VEI22289.1"/>
    </source>
</evidence>